<name>A0A1H7VVR6_9FLAO</name>
<dbReference type="InterPro" id="IPR001304">
    <property type="entry name" value="C-type_lectin-like"/>
</dbReference>
<dbReference type="OrthoDB" id="7012117at2"/>
<dbReference type="Gene3D" id="3.10.100.10">
    <property type="entry name" value="Mannose-Binding Protein A, subunit A"/>
    <property type="match status" value="1"/>
</dbReference>
<dbReference type="Pfam" id="PF00059">
    <property type="entry name" value="Lectin_C"/>
    <property type="match status" value="1"/>
</dbReference>
<evidence type="ECO:0000313" key="3">
    <source>
        <dbReference type="EMBL" id="SEM12848.1"/>
    </source>
</evidence>
<dbReference type="Proteomes" id="UP000199450">
    <property type="component" value="Unassembled WGS sequence"/>
</dbReference>
<dbReference type="InterPro" id="IPR026444">
    <property type="entry name" value="Secre_tail"/>
</dbReference>
<keyword evidence="1" id="KW-0732">Signal</keyword>
<dbReference type="EMBL" id="FOBV01000001">
    <property type="protein sequence ID" value="SEM12848.1"/>
    <property type="molecule type" value="Genomic_DNA"/>
</dbReference>
<dbReference type="Pfam" id="PF18962">
    <property type="entry name" value="Por_Secre_tail"/>
    <property type="match status" value="1"/>
</dbReference>
<dbReference type="PROSITE" id="PS50041">
    <property type="entry name" value="C_TYPE_LECTIN_2"/>
    <property type="match status" value="1"/>
</dbReference>
<dbReference type="STRING" id="295069.SAMN05421856_101268"/>
<gene>
    <name evidence="3" type="ORF">SAMN05421856_101268</name>
</gene>
<dbReference type="AlphaFoldDB" id="A0A1H7VVR6"/>
<evidence type="ECO:0000259" key="2">
    <source>
        <dbReference type="PROSITE" id="PS50041"/>
    </source>
</evidence>
<dbReference type="InterPro" id="IPR050111">
    <property type="entry name" value="C-type_lectin/snaclec_domain"/>
</dbReference>
<proteinExistence type="predicted"/>
<dbReference type="InterPro" id="IPR016186">
    <property type="entry name" value="C-type_lectin-like/link_sf"/>
</dbReference>
<dbReference type="NCBIfam" id="TIGR04183">
    <property type="entry name" value="Por_Secre_tail"/>
    <property type="match status" value="1"/>
</dbReference>
<feature type="domain" description="C-type lectin" evidence="2">
    <location>
        <begin position="38"/>
        <end position="189"/>
    </location>
</feature>
<evidence type="ECO:0000313" key="4">
    <source>
        <dbReference type="Proteomes" id="UP000199450"/>
    </source>
</evidence>
<accession>A0A1H7VVR6</accession>
<dbReference type="RefSeq" id="WP_089998042.1">
    <property type="nucleotide sequence ID" value="NZ_FOBV01000001.1"/>
</dbReference>
<protein>
    <submittedName>
        <fullName evidence="3">Por secretion system C-terminal sorting domain-containing protein</fullName>
    </submittedName>
</protein>
<sequence length="279" mass="30878">MKKNLLLLKVVSAILFSIGHIQINGQCANPANVYSFNYNGKTYQVVKEKKNWIDAAACAVEKGGFLAEINDQNEQNAVFSGVQNAGIINSNTMAPDGGGASYVWLGGNDMAVEGTWIWDGNNDTTGAEFWQGDYTGSPVGGLYNNWGGEPDNFNSFQHALGLALTDWPFGVAGQWNDVSQDNTLYYVIEYNTLLGTQDLSDSFKKLTIYPNPVTDFLTIDSQDNIKEILIMDASGKRIKSIRSSDLSDQIDCRGWTAGIYYLRINYQNKNSLLYKIVKK</sequence>
<dbReference type="SUPFAM" id="SSF56436">
    <property type="entry name" value="C-type lectin-like"/>
    <property type="match status" value="1"/>
</dbReference>
<keyword evidence="4" id="KW-1185">Reference proteome</keyword>
<organism evidence="3 4">
    <name type="scientific">Chryseobacterium taichungense</name>
    <dbReference type="NCBI Taxonomy" id="295069"/>
    <lineage>
        <taxon>Bacteria</taxon>
        <taxon>Pseudomonadati</taxon>
        <taxon>Bacteroidota</taxon>
        <taxon>Flavobacteriia</taxon>
        <taxon>Flavobacteriales</taxon>
        <taxon>Weeksellaceae</taxon>
        <taxon>Chryseobacterium group</taxon>
        <taxon>Chryseobacterium</taxon>
    </lineage>
</organism>
<dbReference type="InterPro" id="IPR016187">
    <property type="entry name" value="CTDL_fold"/>
</dbReference>
<dbReference type="PANTHER" id="PTHR22803">
    <property type="entry name" value="MANNOSE, PHOSPHOLIPASE, LECTIN RECEPTOR RELATED"/>
    <property type="match status" value="1"/>
</dbReference>
<evidence type="ECO:0000256" key="1">
    <source>
        <dbReference type="ARBA" id="ARBA00022729"/>
    </source>
</evidence>
<reference evidence="4" key="1">
    <citation type="submission" date="2016-10" db="EMBL/GenBank/DDBJ databases">
        <authorList>
            <person name="Varghese N."/>
            <person name="Submissions S."/>
        </authorList>
    </citation>
    <scope>NUCLEOTIDE SEQUENCE [LARGE SCALE GENOMIC DNA]</scope>
    <source>
        <strain evidence="4">DSM 17453</strain>
    </source>
</reference>